<keyword evidence="1" id="KW-1133">Transmembrane helix</keyword>
<accession>A0A933SEA4</accession>
<evidence type="ECO:0000256" key="1">
    <source>
        <dbReference type="SAM" id="Phobius"/>
    </source>
</evidence>
<gene>
    <name evidence="2" type="ORF">HZA61_15815</name>
</gene>
<proteinExistence type="predicted"/>
<protein>
    <recommendedName>
        <fullName evidence="4">DUF3098 domain-containing protein</fullName>
    </recommendedName>
</protein>
<dbReference type="AlphaFoldDB" id="A0A933SEA4"/>
<sequence>MSSRQMTTQPKSLRAKLKPEVDLGFRWGTLNTVLLAAGVALLGAGYLSLSRGSITLAPVLLVVGYCGLIPAALLVRGKEAESGE</sequence>
<reference evidence="2" key="1">
    <citation type="submission" date="2020-07" db="EMBL/GenBank/DDBJ databases">
        <title>Huge and variable diversity of episymbiotic CPR bacteria and DPANN archaea in groundwater ecosystems.</title>
        <authorList>
            <person name="He C.Y."/>
            <person name="Keren R."/>
            <person name="Whittaker M."/>
            <person name="Farag I.F."/>
            <person name="Doudna J."/>
            <person name="Cate J.H.D."/>
            <person name="Banfield J.F."/>
        </authorList>
    </citation>
    <scope>NUCLEOTIDE SEQUENCE</scope>
    <source>
        <strain evidence="2">NC_groundwater_1813_Pr3_B-0.1um_71_17</strain>
    </source>
</reference>
<evidence type="ECO:0008006" key="4">
    <source>
        <dbReference type="Google" id="ProtNLM"/>
    </source>
</evidence>
<feature type="transmembrane region" description="Helical" evidence="1">
    <location>
        <begin position="53"/>
        <end position="75"/>
    </location>
</feature>
<evidence type="ECO:0000313" key="2">
    <source>
        <dbReference type="EMBL" id="MBI5170956.1"/>
    </source>
</evidence>
<dbReference type="EMBL" id="JACRIW010000113">
    <property type="protein sequence ID" value="MBI5170956.1"/>
    <property type="molecule type" value="Genomic_DNA"/>
</dbReference>
<comment type="caution">
    <text evidence="2">The sequence shown here is derived from an EMBL/GenBank/DDBJ whole genome shotgun (WGS) entry which is preliminary data.</text>
</comment>
<organism evidence="2 3">
    <name type="scientific">Eiseniibacteriota bacterium</name>
    <dbReference type="NCBI Taxonomy" id="2212470"/>
    <lineage>
        <taxon>Bacteria</taxon>
        <taxon>Candidatus Eiseniibacteriota</taxon>
    </lineage>
</organism>
<keyword evidence="1" id="KW-0472">Membrane</keyword>
<feature type="transmembrane region" description="Helical" evidence="1">
    <location>
        <begin position="21"/>
        <end position="47"/>
    </location>
</feature>
<dbReference type="Proteomes" id="UP000696931">
    <property type="component" value="Unassembled WGS sequence"/>
</dbReference>
<evidence type="ECO:0000313" key="3">
    <source>
        <dbReference type="Proteomes" id="UP000696931"/>
    </source>
</evidence>
<name>A0A933SEA4_UNCEI</name>
<keyword evidence="1" id="KW-0812">Transmembrane</keyword>